<evidence type="ECO:0000313" key="1">
    <source>
        <dbReference type="EMBL" id="KAF6398107.1"/>
    </source>
</evidence>
<sequence length="99" mass="10916">MGPDRPGQQRLPHGGPAPPQGWVLQFHIGDCHLPGPGGWPRCGRLHQRTWAGRDPGSAGVRSEILAPFCKLRPQDKKPFWWWGLLPPGRAVWTGRPSGS</sequence>
<keyword evidence="1" id="KW-0675">Receptor</keyword>
<organism evidence="1 2">
    <name type="scientific">Rousettus aegyptiacus</name>
    <name type="common">Egyptian fruit bat</name>
    <name type="synonym">Pteropus aegyptiacus</name>
    <dbReference type="NCBI Taxonomy" id="9407"/>
    <lineage>
        <taxon>Eukaryota</taxon>
        <taxon>Metazoa</taxon>
        <taxon>Chordata</taxon>
        <taxon>Craniata</taxon>
        <taxon>Vertebrata</taxon>
        <taxon>Euteleostomi</taxon>
        <taxon>Mammalia</taxon>
        <taxon>Eutheria</taxon>
        <taxon>Laurasiatheria</taxon>
        <taxon>Chiroptera</taxon>
        <taxon>Yinpterochiroptera</taxon>
        <taxon>Pteropodoidea</taxon>
        <taxon>Pteropodidae</taxon>
        <taxon>Rousettinae</taxon>
        <taxon>Rousettus</taxon>
    </lineage>
</organism>
<protein>
    <submittedName>
        <fullName evidence="1">Signal sequence receptor subunit 2</fullName>
    </submittedName>
</protein>
<dbReference type="Proteomes" id="UP000593571">
    <property type="component" value="Unassembled WGS sequence"/>
</dbReference>
<dbReference type="AlphaFoldDB" id="A0A7J8BGU4"/>
<proteinExistence type="predicted"/>
<name>A0A7J8BGU4_ROUAE</name>
<reference evidence="1 2" key="1">
    <citation type="journal article" date="2020" name="Nature">
        <title>Six reference-quality genomes reveal evolution of bat adaptations.</title>
        <authorList>
            <person name="Jebb D."/>
            <person name="Huang Z."/>
            <person name="Pippel M."/>
            <person name="Hughes G.M."/>
            <person name="Lavrichenko K."/>
            <person name="Devanna P."/>
            <person name="Winkler S."/>
            <person name="Jermiin L.S."/>
            <person name="Skirmuntt E.C."/>
            <person name="Katzourakis A."/>
            <person name="Burkitt-Gray L."/>
            <person name="Ray D.A."/>
            <person name="Sullivan K.A.M."/>
            <person name="Roscito J.G."/>
            <person name="Kirilenko B.M."/>
            <person name="Davalos L.M."/>
            <person name="Corthals A.P."/>
            <person name="Power M.L."/>
            <person name="Jones G."/>
            <person name="Ransome R.D."/>
            <person name="Dechmann D.K.N."/>
            <person name="Locatelli A.G."/>
            <person name="Puechmaille S.J."/>
            <person name="Fedrigo O."/>
            <person name="Jarvis E.D."/>
            <person name="Hiller M."/>
            <person name="Vernes S.C."/>
            <person name="Myers E.W."/>
            <person name="Teeling E.C."/>
        </authorList>
    </citation>
    <scope>NUCLEOTIDE SEQUENCE [LARGE SCALE GENOMIC DNA]</scope>
    <source>
        <strain evidence="1">MRouAeg1</strain>
        <tissue evidence="1">Muscle</tissue>
    </source>
</reference>
<evidence type="ECO:0000313" key="2">
    <source>
        <dbReference type="Proteomes" id="UP000593571"/>
    </source>
</evidence>
<comment type="caution">
    <text evidence="1">The sequence shown here is derived from an EMBL/GenBank/DDBJ whole genome shotgun (WGS) entry which is preliminary data.</text>
</comment>
<keyword evidence="2" id="KW-1185">Reference proteome</keyword>
<dbReference type="EMBL" id="JACASE010000017">
    <property type="protein sequence ID" value="KAF6398107.1"/>
    <property type="molecule type" value="Genomic_DNA"/>
</dbReference>
<accession>A0A7J8BGU4</accession>
<gene>
    <name evidence="1" type="ORF">HJG63_018517</name>
</gene>